<dbReference type="RefSeq" id="WP_345375406.1">
    <property type="nucleotide sequence ID" value="NZ_BAABLM010000003.1"/>
</dbReference>
<dbReference type="NCBIfam" id="TIGR00131">
    <property type="entry name" value="gal_kin"/>
    <property type="match status" value="1"/>
</dbReference>
<dbReference type="InterPro" id="IPR013750">
    <property type="entry name" value="GHMP_kinase_C_dom"/>
</dbReference>
<evidence type="ECO:0000256" key="4">
    <source>
        <dbReference type="ARBA" id="ARBA00022777"/>
    </source>
</evidence>
<dbReference type="InterPro" id="IPR036554">
    <property type="entry name" value="GHMP_kinase_C_sf"/>
</dbReference>
<name>A0ABP8VUV2_9MICO</name>
<evidence type="ECO:0000256" key="6">
    <source>
        <dbReference type="ARBA" id="ARBA00023144"/>
    </source>
</evidence>
<dbReference type="SUPFAM" id="SSF54211">
    <property type="entry name" value="Ribosomal protein S5 domain 2-like"/>
    <property type="match status" value="1"/>
</dbReference>
<dbReference type="InterPro" id="IPR020568">
    <property type="entry name" value="Ribosomal_Su5_D2-typ_SF"/>
</dbReference>
<keyword evidence="4" id="KW-0418">Kinase</keyword>
<dbReference type="InterPro" id="IPR019539">
    <property type="entry name" value="GalKase_N"/>
</dbReference>
<dbReference type="SUPFAM" id="SSF55060">
    <property type="entry name" value="GHMP Kinase, C-terminal domain"/>
    <property type="match status" value="1"/>
</dbReference>
<dbReference type="Gene3D" id="3.30.230.10">
    <property type="match status" value="1"/>
</dbReference>
<dbReference type="PRINTS" id="PR00959">
    <property type="entry name" value="MEVGALKINASE"/>
</dbReference>
<dbReference type="PIRSF" id="PIRSF000530">
    <property type="entry name" value="Galactokinase"/>
    <property type="match status" value="1"/>
</dbReference>
<evidence type="ECO:0000256" key="5">
    <source>
        <dbReference type="ARBA" id="ARBA00022840"/>
    </source>
</evidence>
<evidence type="ECO:0000256" key="3">
    <source>
        <dbReference type="ARBA" id="ARBA00022741"/>
    </source>
</evidence>
<dbReference type="Pfam" id="PF00288">
    <property type="entry name" value="GHMP_kinases_N"/>
    <property type="match status" value="1"/>
</dbReference>
<keyword evidence="12" id="KW-1185">Reference proteome</keyword>
<protein>
    <recommendedName>
        <fullName evidence="7">Galactokinase</fullName>
        <ecNumber evidence="7">2.7.1.6</ecNumber>
    </recommendedName>
</protein>
<dbReference type="PANTHER" id="PTHR10457:SF7">
    <property type="entry name" value="GALACTOKINASE-RELATED"/>
    <property type="match status" value="1"/>
</dbReference>
<evidence type="ECO:0000256" key="1">
    <source>
        <dbReference type="ARBA" id="ARBA00006566"/>
    </source>
</evidence>
<dbReference type="EC" id="2.7.1.6" evidence="7"/>
<feature type="domain" description="GHMP kinase N-terminal" evidence="8">
    <location>
        <begin position="103"/>
        <end position="195"/>
    </location>
</feature>
<keyword evidence="5" id="KW-0067">ATP-binding</keyword>
<accession>A0ABP8VUV2</accession>
<comment type="similarity">
    <text evidence="1">Belongs to the GHMP kinase family. GalK subfamily.</text>
</comment>
<keyword evidence="6" id="KW-0119">Carbohydrate metabolism</keyword>
<evidence type="ECO:0000259" key="8">
    <source>
        <dbReference type="Pfam" id="PF00288"/>
    </source>
</evidence>
<dbReference type="InterPro" id="IPR019741">
    <property type="entry name" value="Galactokinase_CS"/>
</dbReference>
<proteinExistence type="inferred from homology"/>
<dbReference type="Gene3D" id="3.30.70.890">
    <property type="entry name" value="GHMP kinase, C-terminal domain"/>
    <property type="match status" value="1"/>
</dbReference>
<sequence>MSDHVTSASAPSESTRASFADVFDTDVAGRWTAPGRVNLIGEHTDYNDGFVLPFAIDRSTIVTVGRRSDRLLRVASTFSDVVEEVSLDALDPSAMQGWSAYVFGIAWALGQRGVSLSGGADSPVTGLDLFVESDVPIGAGLSSSAAIECAVAVALTDLWELDVTRPFLASVGQLAENDAVGAPTGIMDQSASLLGRADSAVFLDCRSLDAEVVDLGFTAAGLELLVIDTHVAHEHATGGYAARRASCEEGARLLGVSSLRDVTVSDLPRAEEVLDDETFRRVRHVVTEDQRVLDTVRTLRLDGPGAIGPLLDASHLSMRDDFEISVPELDLAVSVSRDAGAIGARMTGGGFGGSAIALVPRDARDAVSAAVTAAFAAAGFAEPTLFVVHAADGARRLG</sequence>
<dbReference type="PROSITE" id="PS00627">
    <property type="entry name" value="GHMP_KINASES_ATP"/>
    <property type="match status" value="1"/>
</dbReference>
<dbReference type="PANTHER" id="PTHR10457">
    <property type="entry name" value="MEVALONATE KINASE/GALACTOKINASE"/>
    <property type="match status" value="1"/>
</dbReference>
<evidence type="ECO:0000256" key="2">
    <source>
        <dbReference type="ARBA" id="ARBA00022679"/>
    </source>
</evidence>
<evidence type="ECO:0000259" key="9">
    <source>
        <dbReference type="Pfam" id="PF08544"/>
    </source>
</evidence>
<dbReference type="Pfam" id="PF10509">
    <property type="entry name" value="GalKase_gal_bdg"/>
    <property type="match status" value="1"/>
</dbReference>
<reference evidence="12" key="1">
    <citation type="journal article" date="2019" name="Int. J. Syst. Evol. Microbiol.">
        <title>The Global Catalogue of Microorganisms (GCM) 10K type strain sequencing project: providing services to taxonomists for standard genome sequencing and annotation.</title>
        <authorList>
            <consortium name="The Broad Institute Genomics Platform"/>
            <consortium name="The Broad Institute Genome Sequencing Center for Infectious Disease"/>
            <person name="Wu L."/>
            <person name="Ma J."/>
        </authorList>
    </citation>
    <scope>NUCLEOTIDE SEQUENCE [LARGE SCALE GENOMIC DNA]</scope>
    <source>
        <strain evidence="12">JCM 18956</strain>
    </source>
</reference>
<dbReference type="InterPro" id="IPR000705">
    <property type="entry name" value="Galactokinase"/>
</dbReference>
<dbReference type="InterPro" id="IPR014721">
    <property type="entry name" value="Ribsml_uS5_D2-typ_fold_subgr"/>
</dbReference>
<organism evidence="11 12">
    <name type="scientific">Frondihabitans cladoniiphilus</name>
    <dbReference type="NCBI Taxonomy" id="715785"/>
    <lineage>
        <taxon>Bacteria</taxon>
        <taxon>Bacillati</taxon>
        <taxon>Actinomycetota</taxon>
        <taxon>Actinomycetes</taxon>
        <taxon>Micrococcales</taxon>
        <taxon>Microbacteriaceae</taxon>
        <taxon>Frondihabitans</taxon>
    </lineage>
</organism>
<dbReference type="PRINTS" id="PR00473">
    <property type="entry name" value="GALCTOKINASE"/>
</dbReference>
<dbReference type="InterPro" id="IPR006204">
    <property type="entry name" value="GHMP_kinase_N_dom"/>
</dbReference>
<keyword evidence="6" id="KW-0299">Galactose metabolism</keyword>
<dbReference type="InterPro" id="IPR006203">
    <property type="entry name" value="GHMP_knse_ATP-bd_CS"/>
</dbReference>
<evidence type="ECO:0000313" key="12">
    <source>
        <dbReference type="Proteomes" id="UP001501295"/>
    </source>
</evidence>
<comment type="caution">
    <text evidence="11">The sequence shown here is derived from an EMBL/GenBank/DDBJ whole genome shotgun (WGS) entry which is preliminary data.</text>
</comment>
<gene>
    <name evidence="11" type="primary">galK</name>
    <name evidence="11" type="ORF">GCM10025780_16940</name>
</gene>
<dbReference type="Pfam" id="PF08544">
    <property type="entry name" value="GHMP_kinases_C"/>
    <property type="match status" value="1"/>
</dbReference>
<feature type="domain" description="Galactokinase N-terminal" evidence="10">
    <location>
        <begin position="18"/>
        <end position="65"/>
    </location>
</feature>
<dbReference type="EMBL" id="BAABLM010000003">
    <property type="protein sequence ID" value="GAA4673338.1"/>
    <property type="molecule type" value="Genomic_DNA"/>
</dbReference>
<keyword evidence="2" id="KW-0808">Transferase</keyword>
<dbReference type="Proteomes" id="UP001501295">
    <property type="component" value="Unassembled WGS sequence"/>
</dbReference>
<feature type="domain" description="GHMP kinase C-terminal" evidence="9">
    <location>
        <begin position="306"/>
        <end position="376"/>
    </location>
</feature>
<dbReference type="PROSITE" id="PS00106">
    <property type="entry name" value="GALACTOKINASE"/>
    <property type="match status" value="1"/>
</dbReference>
<keyword evidence="3" id="KW-0547">Nucleotide-binding</keyword>
<evidence type="ECO:0000313" key="11">
    <source>
        <dbReference type="EMBL" id="GAA4673338.1"/>
    </source>
</evidence>
<evidence type="ECO:0000259" key="10">
    <source>
        <dbReference type="Pfam" id="PF10509"/>
    </source>
</evidence>
<dbReference type="InterPro" id="IPR006206">
    <property type="entry name" value="Mevalonate/galactokinase"/>
</dbReference>
<evidence type="ECO:0000256" key="7">
    <source>
        <dbReference type="NCBIfam" id="TIGR00131"/>
    </source>
</evidence>